<evidence type="ECO:0000313" key="4">
    <source>
        <dbReference type="Proteomes" id="UP000243528"/>
    </source>
</evidence>
<feature type="transmembrane region" description="Helical" evidence="1">
    <location>
        <begin position="95"/>
        <end position="118"/>
    </location>
</feature>
<dbReference type="PANTHER" id="PTHR40763">
    <property type="entry name" value="MEMBRANE PROTEIN-RELATED"/>
    <property type="match status" value="1"/>
</dbReference>
<sequence length="155" mass="17547">MVRLREAADTGTMADRHELRAADSDRDRIADILRDAHGEGRLGHDELLARVEAAYAARTYVELDRVIADLPVARPAQVARPPQPVRPARRLGRRIIRGTLTVAWWFFGFVVALNVLIWMGVSISQASPQYFWPFWVAGPWLLILGTAEMAYRARE</sequence>
<dbReference type="OrthoDB" id="3748531at2"/>
<evidence type="ECO:0000259" key="2">
    <source>
        <dbReference type="Pfam" id="PF08044"/>
    </source>
</evidence>
<comment type="caution">
    <text evidence="3">The sequence shown here is derived from an EMBL/GenBank/DDBJ whole genome shotgun (WGS) entry which is preliminary data.</text>
</comment>
<organism evidence="3 4">
    <name type="scientific">Haloactinopolyspora alba</name>
    <dbReference type="NCBI Taxonomy" id="648780"/>
    <lineage>
        <taxon>Bacteria</taxon>
        <taxon>Bacillati</taxon>
        <taxon>Actinomycetota</taxon>
        <taxon>Actinomycetes</taxon>
        <taxon>Jiangellales</taxon>
        <taxon>Jiangellaceae</taxon>
        <taxon>Haloactinopolyspora</taxon>
    </lineage>
</organism>
<keyword evidence="1" id="KW-1133">Transmembrane helix</keyword>
<dbReference type="Pfam" id="PF08044">
    <property type="entry name" value="DUF1707"/>
    <property type="match status" value="1"/>
</dbReference>
<name>A0A2P8DPK8_9ACTN</name>
<evidence type="ECO:0000256" key="1">
    <source>
        <dbReference type="SAM" id="Phobius"/>
    </source>
</evidence>
<dbReference type="InterPro" id="IPR012551">
    <property type="entry name" value="DUF1707_SHOCT-like"/>
</dbReference>
<feature type="transmembrane region" description="Helical" evidence="1">
    <location>
        <begin position="130"/>
        <end position="151"/>
    </location>
</feature>
<dbReference type="EMBL" id="PYGE01000018">
    <property type="protein sequence ID" value="PSK99141.1"/>
    <property type="molecule type" value="Genomic_DNA"/>
</dbReference>
<dbReference type="AlphaFoldDB" id="A0A2P8DPK8"/>
<keyword evidence="1" id="KW-0812">Transmembrane</keyword>
<feature type="domain" description="DUF1707" evidence="2">
    <location>
        <begin position="19"/>
        <end position="71"/>
    </location>
</feature>
<dbReference type="Proteomes" id="UP000243528">
    <property type="component" value="Unassembled WGS sequence"/>
</dbReference>
<keyword evidence="4" id="KW-1185">Reference proteome</keyword>
<reference evidence="3 4" key="1">
    <citation type="submission" date="2018-03" db="EMBL/GenBank/DDBJ databases">
        <title>Genomic Encyclopedia of Archaeal and Bacterial Type Strains, Phase II (KMG-II): from individual species to whole genera.</title>
        <authorList>
            <person name="Goeker M."/>
        </authorList>
    </citation>
    <scope>NUCLEOTIDE SEQUENCE [LARGE SCALE GENOMIC DNA]</scope>
    <source>
        <strain evidence="3 4">DSM 45211</strain>
    </source>
</reference>
<gene>
    <name evidence="3" type="ORF">CLV30_11842</name>
</gene>
<proteinExistence type="predicted"/>
<keyword evidence="1" id="KW-0472">Membrane</keyword>
<accession>A0A2P8DPK8</accession>
<dbReference type="PANTHER" id="PTHR40763:SF4">
    <property type="entry name" value="DUF1707 DOMAIN-CONTAINING PROTEIN"/>
    <property type="match status" value="1"/>
</dbReference>
<evidence type="ECO:0000313" key="3">
    <source>
        <dbReference type="EMBL" id="PSK99141.1"/>
    </source>
</evidence>
<protein>
    <submittedName>
        <fullName evidence="3">Uncharacterized protein DUF1707</fullName>
    </submittedName>
</protein>